<gene>
    <name evidence="2" type="ORF">QNH39_12080</name>
</gene>
<dbReference type="EMBL" id="CP126114">
    <property type="protein sequence ID" value="WHY88527.1"/>
    <property type="molecule type" value="Genomic_DNA"/>
</dbReference>
<dbReference type="KEGG" id="nnv:QNH39_12080"/>
<sequence length="73" mass="7999">MTIALILGAIVIVGGLFYTLRVGKAVEVRNSELDGEIHSTIRKNWISLNPVFLAYIIALGAILVYIAYHAVSR</sequence>
<keyword evidence="3" id="KW-1185">Reference proteome</keyword>
<reference evidence="2" key="1">
    <citation type="submission" date="2023-05" db="EMBL/GenBank/DDBJ databases">
        <title>Comparative genomics of Bacillaceae isolates and their secondary metabolite potential.</title>
        <authorList>
            <person name="Song L."/>
            <person name="Nielsen L.J."/>
            <person name="Mohite O."/>
            <person name="Xu X."/>
            <person name="Weber T."/>
            <person name="Kovacs A.T."/>
        </authorList>
    </citation>
    <scope>NUCLEOTIDE SEQUENCE</scope>
    <source>
        <strain evidence="2">XLM17</strain>
    </source>
</reference>
<dbReference type="Proteomes" id="UP001178288">
    <property type="component" value="Chromosome"/>
</dbReference>
<evidence type="ECO:0000313" key="2">
    <source>
        <dbReference type="EMBL" id="WHY88527.1"/>
    </source>
</evidence>
<proteinExistence type="predicted"/>
<evidence type="ECO:0000313" key="3">
    <source>
        <dbReference type="Proteomes" id="UP001178288"/>
    </source>
</evidence>
<accession>A0AA95SD06</accession>
<keyword evidence="1" id="KW-1133">Transmembrane helix</keyword>
<evidence type="ECO:0000256" key="1">
    <source>
        <dbReference type="SAM" id="Phobius"/>
    </source>
</evidence>
<name>A0AA95SD06_9BACI</name>
<keyword evidence="1" id="KW-0472">Membrane</keyword>
<organism evidence="2 3">
    <name type="scientific">Neobacillus novalis</name>
    <dbReference type="NCBI Taxonomy" id="220687"/>
    <lineage>
        <taxon>Bacteria</taxon>
        <taxon>Bacillati</taxon>
        <taxon>Bacillota</taxon>
        <taxon>Bacilli</taxon>
        <taxon>Bacillales</taxon>
        <taxon>Bacillaceae</taxon>
        <taxon>Neobacillus</taxon>
    </lineage>
</organism>
<feature type="transmembrane region" description="Helical" evidence="1">
    <location>
        <begin position="52"/>
        <end position="71"/>
    </location>
</feature>
<dbReference type="RefSeq" id="WP_066086553.1">
    <property type="nucleotide sequence ID" value="NZ_CP126114.1"/>
</dbReference>
<dbReference type="AlphaFoldDB" id="A0AA95SD06"/>
<keyword evidence="1" id="KW-0812">Transmembrane</keyword>
<protein>
    <submittedName>
        <fullName evidence="2">Uncharacterized protein</fullName>
    </submittedName>
</protein>